<dbReference type="InterPro" id="IPR015421">
    <property type="entry name" value="PyrdxlP-dep_Trfase_major"/>
</dbReference>
<evidence type="ECO:0000256" key="1">
    <source>
        <dbReference type="ARBA" id="ARBA00001933"/>
    </source>
</evidence>
<evidence type="ECO:0000313" key="5">
    <source>
        <dbReference type="EMBL" id="SFB11099.1"/>
    </source>
</evidence>
<proteinExistence type="predicted"/>
<dbReference type="Gene3D" id="3.40.640.10">
    <property type="entry name" value="Type I PLP-dependent aspartate aminotransferase-like (Major domain)"/>
    <property type="match status" value="1"/>
</dbReference>
<dbReference type="AlphaFoldDB" id="A0A1I0YCL2"/>
<organism evidence="5 6">
    <name type="scientific">Lentibacillus halodurans</name>
    <dbReference type="NCBI Taxonomy" id="237679"/>
    <lineage>
        <taxon>Bacteria</taxon>
        <taxon>Bacillati</taxon>
        <taxon>Bacillota</taxon>
        <taxon>Bacilli</taxon>
        <taxon>Bacillales</taxon>
        <taxon>Bacillaceae</taxon>
        <taxon>Lentibacillus</taxon>
    </lineage>
</organism>
<feature type="domain" description="Aminotransferase class I/classII large" evidence="4">
    <location>
        <begin position="35"/>
        <end position="385"/>
    </location>
</feature>
<dbReference type="SUPFAM" id="SSF53383">
    <property type="entry name" value="PLP-dependent transferases"/>
    <property type="match status" value="1"/>
</dbReference>
<dbReference type="PANTHER" id="PTHR42832:SF3">
    <property type="entry name" value="L-GLUTAMINE--4-(METHYLSULFANYL)-2-OXOBUTANOATE AMINOTRANSFERASE"/>
    <property type="match status" value="1"/>
</dbReference>
<dbReference type="GO" id="GO:0030170">
    <property type="term" value="F:pyridoxal phosphate binding"/>
    <property type="evidence" value="ECO:0007669"/>
    <property type="project" value="InterPro"/>
</dbReference>
<evidence type="ECO:0000256" key="3">
    <source>
        <dbReference type="ARBA" id="ARBA00022679"/>
    </source>
</evidence>
<dbReference type="PANTHER" id="PTHR42832">
    <property type="entry name" value="AMINO ACID AMINOTRANSFERASE"/>
    <property type="match status" value="1"/>
</dbReference>
<accession>A0A1I0YCL2</accession>
<dbReference type="RefSeq" id="WP_090237268.1">
    <property type="nucleotide sequence ID" value="NZ_FOJW01000007.1"/>
</dbReference>
<sequence length="391" mass="43332">MKRTFEQSDLLKRLPEQFFAKLVARTQEVKQQGHDVINLGQGNPDLPTPGHIVRKLQAAAEDPINHKYSPFQGFDYLKQAVSDFYQCEYDVSIDPYQEVAVLFGAKAGLIELSQCLLNPNDTALLPDPGYPDYLSGIAMADARPNFMALQRENHFLPDYSTIPEHTLDQTKLMFLNYPNNPTAATATKAFYDETVKLAKQHHICVIQDFAYGALGFDGQKPQSFLQSSGAKDVGVEVYTLSKTYNMAGWRVAFAVGNPSVIQHLNLIQDHLYVSLFGAVQSAAAEALNGDQRAVQKLVHTYTERRDRFIQALHDIGWNADTPDGSFFAWLPVPAGYTSEEFTNLLLEKAHVVVAPGTGFGQNGEGYVRAGLLDSAERLEEAAARIGRLGIF</sequence>
<dbReference type="Proteomes" id="UP000198642">
    <property type="component" value="Unassembled WGS sequence"/>
</dbReference>
<keyword evidence="6" id="KW-1185">Reference proteome</keyword>
<dbReference type="STRING" id="237679.SAMN04488072_10765"/>
<dbReference type="GO" id="GO:0008483">
    <property type="term" value="F:transaminase activity"/>
    <property type="evidence" value="ECO:0007669"/>
    <property type="project" value="UniProtKB-KW"/>
</dbReference>
<evidence type="ECO:0000313" key="6">
    <source>
        <dbReference type="Proteomes" id="UP000198642"/>
    </source>
</evidence>
<dbReference type="CDD" id="cd00609">
    <property type="entry name" value="AAT_like"/>
    <property type="match status" value="1"/>
</dbReference>
<dbReference type="NCBIfam" id="NF005977">
    <property type="entry name" value="PRK08068.1"/>
    <property type="match status" value="1"/>
</dbReference>
<evidence type="ECO:0000259" key="4">
    <source>
        <dbReference type="Pfam" id="PF00155"/>
    </source>
</evidence>
<keyword evidence="2 5" id="KW-0032">Aminotransferase</keyword>
<dbReference type="Gene3D" id="3.90.1150.10">
    <property type="entry name" value="Aspartate Aminotransferase, domain 1"/>
    <property type="match status" value="1"/>
</dbReference>
<dbReference type="EMBL" id="FOJW01000007">
    <property type="protein sequence ID" value="SFB11099.1"/>
    <property type="molecule type" value="Genomic_DNA"/>
</dbReference>
<dbReference type="Pfam" id="PF00155">
    <property type="entry name" value="Aminotran_1_2"/>
    <property type="match status" value="1"/>
</dbReference>
<protein>
    <submittedName>
        <fullName evidence="5">Aminotransferase</fullName>
    </submittedName>
</protein>
<keyword evidence="3 5" id="KW-0808">Transferase</keyword>
<comment type="cofactor">
    <cofactor evidence="1">
        <name>pyridoxal 5'-phosphate</name>
        <dbReference type="ChEBI" id="CHEBI:597326"/>
    </cofactor>
</comment>
<dbReference type="InterPro" id="IPR015422">
    <property type="entry name" value="PyrdxlP-dep_Trfase_small"/>
</dbReference>
<dbReference type="InterPro" id="IPR050881">
    <property type="entry name" value="LL-DAP_aminotransferase"/>
</dbReference>
<gene>
    <name evidence="5" type="ORF">SAMN04488072_10765</name>
</gene>
<reference evidence="5 6" key="1">
    <citation type="submission" date="2016-10" db="EMBL/GenBank/DDBJ databases">
        <authorList>
            <person name="de Groot N.N."/>
        </authorList>
    </citation>
    <scope>NUCLEOTIDE SEQUENCE [LARGE SCALE GENOMIC DNA]</scope>
    <source>
        <strain evidence="5 6">CGMCC 1.3702</strain>
    </source>
</reference>
<dbReference type="OrthoDB" id="9802328at2"/>
<dbReference type="InterPro" id="IPR004839">
    <property type="entry name" value="Aminotransferase_I/II_large"/>
</dbReference>
<dbReference type="InterPro" id="IPR015424">
    <property type="entry name" value="PyrdxlP-dep_Trfase"/>
</dbReference>
<evidence type="ECO:0000256" key="2">
    <source>
        <dbReference type="ARBA" id="ARBA00022576"/>
    </source>
</evidence>
<name>A0A1I0YCL2_9BACI</name>